<gene>
    <name evidence="2" type="ORF">GJQ69_08500</name>
    <name evidence="3" type="ORF">GKP14_05290</name>
</gene>
<evidence type="ECO:0000313" key="3">
    <source>
        <dbReference type="EMBL" id="QKO30477.1"/>
    </source>
</evidence>
<keyword evidence="5" id="KW-1185">Reference proteome</keyword>
<dbReference type="AlphaFoldDB" id="A0A859DSR1"/>
<sequence>MLKPLSPAPADCTEMQIGSAQFPTPFASGLEYNPPARGPWNIVHTGMLLPQAHQIFVCAQGCLRGVILTAAEMNAMDRMSWVSLCEEDIIGGNMEQLMIDGVANILQKLHPLPPAVLLFISCIQQFVGCDFPLVLRTLRSRFPDVDFADCYMNPTMRKSGLTPDQLMRRQLYSLLRPAARDLKNVNLIGNDRPTDASSELLQILRQSGFRVRDITQCKTYDEYQQMAESAWNITYLPTAAAAGDALQQRLGQKHLYLPLCYRREDLLQNYKVLADTLGLSLPDFSNIMQKTEDALDKVRREIGNMPVTIDYTAVPRPLSLVRMLLEHGFCVSAVYADSFSDEEGTDFHWLQQHAPTLRICATIHPSLRFYQPRTNAEILAIGQKAAYFSGTAHFVNIVSGGGMYGFDGIARLAEQMLDAYHHKKDTRTVIQKKGLGCACCL</sequence>
<name>A0A859DSR1_9FIRM</name>
<protein>
    <submittedName>
        <fullName evidence="2">Nitrogenase</fullName>
    </submittedName>
</protein>
<dbReference type="SUPFAM" id="SSF53807">
    <property type="entry name" value="Helical backbone' metal receptor"/>
    <property type="match status" value="1"/>
</dbReference>
<dbReference type="InterPro" id="IPR000510">
    <property type="entry name" value="Nase/OxRdtase_comp1"/>
</dbReference>
<evidence type="ECO:0000313" key="5">
    <source>
        <dbReference type="Proteomes" id="UP000509623"/>
    </source>
</evidence>
<dbReference type="Proteomes" id="UP000501316">
    <property type="component" value="Chromosome"/>
</dbReference>
<reference evidence="4 5" key="1">
    <citation type="submission" date="2019-11" db="EMBL/GenBank/DDBJ databases">
        <authorList>
            <person name="Ren C."/>
            <person name="Wang H."/>
            <person name="Xu Y."/>
        </authorList>
    </citation>
    <scope>NUCLEOTIDE SEQUENCE [LARGE SCALE GENOMIC DNA]</scope>
    <source>
        <strain evidence="5">JNU-WLY1368</strain>
        <strain evidence="2 4">LBM 19010</strain>
    </source>
</reference>
<dbReference type="Pfam" id="PF00148">
    <property type="entry name" value="Oxidored_nitro"/>
    <property type="match status" value="1"/>
</dbReference>
<dbReference type="RefSeq" id="WP_086035159.1">
    <property type="nucleotide sequence ID" value="NZ_CP046051.1"/>
</dbReference>
<dbReference type="KEGG" id="clf:GJQ69_08500"/>
<dbReference type="EMBL" id="CP046161">
    <property type="protein sequence ID" value="QKO30477.1"/>
    <property type="molecule type" value="Genomic_DNA"/>
</dbReference>
<dbReference type="Gene3D" id="3.40.50.1980">
    <property type="entry name" value="Nitrogenase molybdenum iron protein domain"/>
    <property type="match status" value="1"/>
</dbReference>
<feature type="domain" description="Nitrogenase/oxidoreductase component 1" evidence="1">
    <location>
        <begin position="50"/>
        <end position="418"/>
    </location>
</feature>
<organism evidence="2 4">
    <name type="scientific">Caproicibacterium lactatifermentans</name>
    <dbReference type="NCBI Taxonomy" id="2666138"/>
    <lineage>
        <taxon>Bacteria</taxon>
        <taxon>Bacillati</taxon>
        <taxon>Bacillota</taxon>
        <taxon>Clostridia</taxon>
        <taxon>Eubacteriales</taxon>
        <taxon>Oscillospiraceae</taxon>
        <taxon>Caproicibacterium</taxon>
    </lineage>
</organism>
<dbReference type="EMBL" id="CP046051">
    <property type="protein sequence ID" value="QKN24509.1"/>
    <property type="molecule type" value="Genomic_DNA"/>
</dbReference>
<evidence type="ECO:0000259" key="1">
    <source>
        <dbReference type="Pfam" id="PF00148"/>
    </source>
</evidence>
<reference evidence="3" key="2">
    <citation type="journal article" date="2021" name="Appl. Environ. Microbiol.">
        <title>Adaptability of a Caproate-Producing Bacterium Contributes to Its Dominance in an Anaerobic Fermentation System.</title>
        <authorList>
            <person name="Wang H."/>
            <person name="Gu Y."/>
            <person name="Zhou W."/>
            <person name="Zhao D."/>
            <person name="Qiao Z."/>
            <person name="Zheng J."/>
            <person name="Gao J."/>
            <person name="Chen X."/>
            <person name="Ren C."/>
            <person name="Xu Y."/>
        </authorList>
    </citation>
    <scope>NUCLEOTIDE SEQUENCE</scope>
    <source>
        <strain evidence="3">JNU-WLY1368</strain>
    </source>
</reference>
<dbReference type="Proteomes" id="UP000509623">
    <property type="component" value="Chromosome"/>
</dbReference>
<accession>A0A859DSR1</accession>
<reference evidence="3" key="3">
    <citation type="journal article" date="2022" name="Int. J. Syst. Evol. Microbiol.">
        <title>Caproicibacterium lactatifermentans sp. nov., isolated from pit clay used for the production of Chinese strong aroma-type liquor.</title>
        <authorList>
            <person name="Wang H."/>
            <person name="Gu Y."/>
            <person name="Zhao D."/>
            <person name="Qiao Z."/>
            <person name="Zheng J."/>
            <person name="Gao J."/>
            <person name="Ren C."/>
            <person name="Xu Y."/>
        </authorList>
    </citation>
    <scope>NUCLEOTIDE SEQUENCE</scope>
    <source>
        <strain evidence="3">JNU-WLY1368</strain>
    </source>
</reference>
<proteinExistence type="predicted"/>
<evidence type="ECO:0000313" key="4">
    <source>
        <dbReference type="Proteomes" id="UP000501316"/>
    </source>
</evidence>
<evidence type="ECO:0000313" key="2">
    <source>
        <dbReference type="EMBL" id="QKN24509.1"/>
    </source>
</evidence>